<reference evidence="5 6" key="1">
    <citation type="journal article" date="2014" name="Nat. Genet.">
        <title>Whole-genome sequence of a flatfish provides insights into ZW sex chromosome evolution and adaptation to a benthic lifestyle.</title>
        <authorList>
            <person name="Chen S."/>
            <person name="Zhang G."/>
            <person name="Shao C."/>
            <person name="Huang Q."/>
            <person name="Liu G."/>
            <person name="Zhang P."/>
            <person name="Song W."/>
            <person name="An N."/>
            <person name="Chalopin D."/>
            <person name="Volff J.N."/>
            <person name="Hong Y."/>
            <person name="Li Q."/>
            <person name="Sha Z."/>
            <person name="Zhou H."/>
            <person name="Xie M."/>
            <person name="Yu Q."/>
            <person name="Liu Y."/>
            <person name="Xiang H."/>
            <person name="Wang N."/>
            <person name="Wu K."/>
            <person name="Yang C."/>
            <person name="Zhou Q."/>
            <person name="Liao X."/>
            <person name="Yang L."/>
            <person name="Hu Q."/>
            <person name="Zhang J."/>
            <person name="Meng L."/>
            <person name="Jin L."/>
            <person name="Tian Y."/>
            <person name="Lian J."/>
            <person name="Yang J."/>
            <person name="Miao G."/>
            <person name="Liu S."/>
            <person name="Liang Z."/>
            <person name="Yan F."/>
            <person name="Li Y."/>
            <person name="Sun B."/>
            <person name="Zhang H."/>
            <person name="Zhang J."/>
            <person name="Zhu Y."/>
            <person name="Du M."/>
            <person name="Zhao Y."/>
            <person name="Schartl M."/>
            <person name="Tang Q."/>
            <person name="Wang J."/>
        </authorList>
    </citation>
    <scope>NUCLEOTIDE SEQUENCE</scope>
</reference>
<keyword evidence="6" id="KW-1185">Reference proteome</keyword>
<dbReference type="Proteomes" id="UP000265120">
    <property type="component" value="Chromosome 11"/>
</dbReference>
<dbReference type="STRING" id="244447.ENSCSEP00000001953"/>
<dbReference type="InterPro" id="IPR005225">
    <property type="entry name" value="Small_GTP-bd"/>
</dbReference>
<feature type="compositionally biased region" description="Basic and acidic residues" evidence="4">
    <location>
        <begin position="413"/>
        <end position="424"/>
    </location>
</feature>
<proteinExistence type="predicted"/>
<feature type="compositionally biased region" description="Basic and acidic residues" evidence="4">
    <location>
        <begin position="164"/>
        <end position="189"/>
    </location>
</feature>
<dbReference type="PRINTS" id="PR00449">
    <property type="entry name" value="RASTRNSFRMNG"/>
</dbReference>
<dbReference type="Gene3D" id="3.40.50.300">
    <property type="entry name" value="P-loop containing nucleotide triphosphate hydrolases"/>
    <property type="match status" value="1"/>
</dbReference>
<feature type="compositionally biased region" description="Basic and acidic residues" evidence="4">
    <location>
        <begin position="608"/>
        <end position="618"/>
    </location>
</feature>
<dbReference type="GO" id="GO:0005525">
    <property type="term" value="F:GTP binding"/>
    <property type="evidence" value="ECO:0007669"/>
    <property type="project" value="UniProtKB-KW"/>
</dbReference>
<organism evidence="5 6">
    <name type="scientific">Cynoglossus semilaevis</name>
    <name type="common">Tongue sole</name>
    <dbReference type="NCBI Taxonomy" id="244447"/>
    <lineage>
        <taxon>Eukaryota</taxon>
        <taxon>Metazoa</taxon>
        <taxon>Chordata</taxon>
        <taxon>Craniata</taxon>
        <taxon>Vertebrata</taxon>
        <taxon>Euteleostomi</taxon>
        <taxon>Actinopterygii</taxon>
        <taxon>Neopterygii</taxon>
        <taxon>Teleostei</taxon>
        <taxon>Neoteleostei</taxon>
        <taxon>Acanthomorphata</taxon>
        <taxon>Carangaria</taxon>
        <taxon>Pleuronectiformes</taxon>
        <taxon>Pleuronectoidei</taxon>
        <taxon>Cynoglossidae</taxon>
        <taxon>Cynoglossinae</taxon>
        <taxon>Cynoglossus</taxon>
    </lineage>
</organism>
<dbReference type="GO" id="GO:0003924">
    <property type="term" value="F:GTPase activity"/>
    <property type="evidence" value="ECO:0007669"/>
    <property type="project" value="InterPro"/>
</dbReference>
<feature type="region of interest" description="Disordered" evidence="4">
    <location>
        <begin position="310"/>
        <end position="333"/>
    </location>
</feature>
<feature type="compositionally biased region" description="Basic residues" evidence="4">
    <location>
        <begin position="715"/>
        <end position="725"/>
    </location>
</feature>
<evidence type="ECO:0000256" key="4">
    <source>
        <dbReference type="SAM" id="MobiDB-lite"/>
    </source>
</evidence>
<feature type="compositionally biased region" description="Basic and acidic residues" evidence="4">
    <location>
        <begin position="390"/>
        <end position="401"/>
    </location>
</feature>
<feature type="compositionally biased region" description="Basic and acidic residues" evidence="4">
    <location>
        <begin position="37"/>
        <end position="78"/>
    </location>
</feature>
<feature type="compositionally biased region" description="Basic residues" evidence="4">
    <location>
        <begin position="627"/>
        <end position="639"/>
    </location>
</feature>
<reference evidence="5" key="3">
    <citation type="submission" date="2025-09" db="UniProtKB">
        <authorList>
            <consortium name="Ensembl"/>
        </authorList>
    </citation>
    <scope>IDENTIFICATION</scope>
</reference>
<dbReference type="InterPro" id="IPR001806">
    <property type="entry name" value="Small_GTPase"/>
</dbReference>
<dbReference type="AlphaFoldDB" id="A0A3P8UFJ6"/>
<feature type="compositionally biased region" description="Low complexity" evidence="4">
    <location>
        <begin position="806"/>
        <end position="816"/>
    </location>
</feature>
<evidence type="ECO:0000313" key="5">
    <source>
        <dbReference type="Ensembl" id="ENSCSEP00000001953.1"/>
    </source>
</evidence>
<feature type="compositionally biased region" description="Basic residues" evidence="4">
    <location>
        <begin position="447"/>
        <end position="460"/>
    </location>
</feature>
<evidence type="ECO:0000256" key="2">
    <source>
        <dbReference type="ARBA" id="ARBA00023134"/>
    </source>
</evidence>
<keyword evidence="1" id="KW-0547">Nucleotide-binding</keyword>
<dbReference type="PROSITE" id="PS51419">
    <property type="entry name" value="RAB"/>
    <property type="match status" value="1"/>
</dbReference>
<accession>A0A3P8UFJ6</accession>
<feature type="compositionally biased region" description="Polar residues" evidence="4">
    <location>
        <begin position="427"/>
        <end position="443"/>
    </location>
</feature>
<dbReference type="InParanoid" id="A0A3P8UFJ6"/>
<feature type="compositionally biased region" description="Basic residues" evidence="4">
    <location>
        <begin position="211"/>
        <end position="225"/>
    </location>
</feature>
<dbReference type="SMART" id="SM00173">
    <property type="entry name" value="RAS"/>
    <property type="match status" value="1"/>
</dbReference>
<dbReference type="SMART" id="SM00174">
    <property type="entry name" value="RHO"/>
    <property type="match status" value="1"/>
</dbReference>
<dbReference type="PROSITE" id="PS51420">
    <property type="entry name" value="RHO"/>
    <property type="match status" value="1"/>
</dbReference>
<dbReference type="Pfam" id="PF00071">
    <property type="entry name" value="Ras"/>
    <property type="match status" value="1"/>
</dbReference>
<feature type="compositionally biased region" description="Basic and acidic residues" evidence="4">
    <location>
        <begin position="238"/>
        <end position="252"/>
    </location>
</feature>
<name>A0A3P8UFJ6_CYNSE</name>
<protein>
    <recommendedName>
        <fullName evidence="7">RAB44, member RAS oncogene family</fullName>
    </recommendedName>
</protein>
<dbReference type="NCBIfam" id="TIGR00231">
    <property type="entry name" value="small_GTP"/>
    <property type="match status" value="1"/>
</dbReference>
<feature type="compositionally biased region" description="Basic and acidic residues" evidence="4">
    <location>
        <begin position="764"/>
        <end position="774"/>
    </location>
</feature>
<evidence type="ECO:0000256" key="1">
    <source>
        <dbReference type="ARBA" id="ARBA00022741"/>
    </source>
</evidence>
<dbReference type="GeneTree" id="ENSGT00940000160379"/>
<keyword evidence="2" id="KW-0342">GTP-binding</keyword>
<dbReference type="PANTHER" id="PTHR47977">
    <property type="entry name" value="RAS-RELATED PROTEIN RAB"/>
    <property type="match status" value="1"/>
</dbReference>
<dbReference type="Ensembl" id="ENSCSET00000001989.1">
    <property type="protein sequence ID" value="ENSCSEP00000001953.1"/>
    <property type="gene ID" value="ENSCSEG00000001322.1"/>
</dbReference>
<dbReference type="CDD" id="cd00154">
    <property type="entry name" value="Rab"/>
    <property type="match status" value="1"/>
</dbReference>
<dbReference type="SMART" id="SM00176">
    <property type="entry name" value="RAN"/>
    <property type="match status" value="1"/>
</dbReference>
<feature type="compositionally biased region" description="Low complexity" evidence="4">
    <location>
        <begin position="594"/>
        <end position="604"/>
    </location>
</feature>
<feature type="region of interest" description="Disordered" evidence="4">
    <location>
        <begin position="1"/>
        <end position="266"/>
    </location>
</feature>
<dbReference type="SUPFAM" id="SSF52540">
    <property type="entry name" value="P-loop containing nucleoside triphosphate hydrolases"/>
    <property type="match status" value="1"/>
</dbReference>
<dbReference type="InterPro" id="IPR050227">
    <property type="entry name" value="Rab"/>
</dbReference>
<reference evidence="5" key="2">
    <citation type="submission" date="2025-08" db="UniProtKB">
        <authorList>
            <consortium name="Ensembl"/>
        </authorList>
    </citation>
    <scope>IDENTIFICATION</scope>
</reference>
<evidence type="ECO:0000256" key="3">
    <source>
        <dbReference type="ARBA" id="ARBA00023288"/>
    </source>
</evidence>
<dbReference type="SMART" id="SM00175">
    <property type="entry name" value="RAB"/>
    <property type="match status" value="1"/>
</dbReference>
<dbReference type="FunFam" id="3.40.50.300:FF:001129">
    <property type="entry name" value="ras-related protein Rab-44 isoform X2"/>
    <property type="match status" value="1"/>
</dbReference>
<sequence>MKLVEPVTKLGEPVTELEEPVRWMVSHPRKPQTSDTEEGRTNEEEGNLKDDFNLTVDQSDHQEEETKGLLAQDSDRFDPTGPGEEPGPGPGNKDHQDEENSGTESKPPAVTEAALQEMSTESLPEGSDKSDYGPTLDLQVIEQVTVVDGGVSHSEDTWTNENVSKSDAKDDPEEHQKKMSRTEESKADPSDTDGNVPKDTSERIHSGSKPGGHRRKLGSSRKRRDRLPVPDPVSEPDSGLKEETAEIHRGEFPEEENFTTETSKREILPEQTVLDLKPAQEMNQNNLSRAGDERTSESQISVCDNTAVTEDDARPSQEVRVHQSNEEIRGEENHFKDSLLVRDADVTKVNLIPSTEDPEERVVAVHVQQTEVLFVDREENAQDKTSTMETQREEDGSKQSDQETLSSEGGGDAGHEDGVREKPPVHGTTSTGSDFTQRSSVNDNMHRTKRKMGSTRRKLLGRPTDGLDEVKEREVNFKVRLVEAEEELTSTVKTELQPPSVVSVFQEMEETSSECEEKPTLQSCTVDLEVKDGDTTAGPGDGTVLPPGSHRDEDVRPVPALQGDDVRDADGSEELFSAEKQEPGVMTAEGDGDAAAAAAAAAAAVTAEGDHDTHDMKNAGEGVSPDRRRRKMGSTRRSLRPQPTEKPLHQNEDAAATRSDSENVTKEIHVVKDPEQSQEGAVEAPLTDQSQMSPPAPQTAEDNVDSLSPAAAAAPHHHHHHHPHHLTPDYLPEKPPTSVSDDVTTGPAVGAKRRKMGSHRKSRPRPDSRDKETTEDAQEEGDVPSRTSEESSGPGGTSEVDKSEKNSSSNVSVAAERPGTLSEEKPDAEIPVQLLRADVHLDPGSHNKFSLGPTGEADLRSDLRSYHVLLVGDSSVGKTSFMKRAQSGKFSLDIPPSVGLDSCKWTVVVDGRPVVLQLWDTAGQERFHSITRQVFHRAQAFLLMYDVTSSQSFSAVTYWTSCIQEGASANVTVLLLGNKNDCEKRQVETEEGIVLSKELNCEFMECSAATGENVIQSQTVARMLQLKVDTREEALVLHKDPPQKKRSGCC</sequence>
<feature type="region of interest" description="Disordered" evidence="4">
    <location>
        <begin position="371"/>
        <end position="467"/>
    </location>
</feature>
<dbReference type="PROSITE" id="PS51421">
    <property type="entry name" value="RAS"/>
    <property type="match status" value="1"/>
</dbReference>
<dbReference type="InterPro" id="IPR027417">
    <property type="entry name" value="P-loop_NTPase"/>
</dbReference>
<feature type="compositionally biased region" description="Basic and acidic residues" evidence="4">
    <location>
        <begin position="311"/>
        <end position="333"/>
    </location>
</feature>
<evidence type="ECO:0000313" key="6">
    <source>
        <dbReference type="Proteomes" id="UP000265120"/>
    </source>
</evidence>
<feature type="compositionally biased region" description="Basic residues" evidence="4">
    <location>
        <begin position="751"/>
        <end position="763"/>
    </location>
</feature>
<feature type="region of interest" description="Disordered" evidence="4">
    <location>
        <begin position="509"/>
        <end position="827"/>
    </location>
</feature>
<keyword evidence="3" id="KW-0449">Lipoprotein</keyword>
<evidence type="ECO:0008006" key="7">
    <source>
        <dbReference type="Google" id="ProtNLM"/>
    </source>
</evidence>
<feature type="compositionally biased region" description="Basic and acidic residues" evidence="4">
    <location>
        <begin position="659"/>
        <end position="675"/>
    </location>
</feature>